<dbReference type="AlphaFoldDB" id="A0A6J6CQJ8"/>
<dbReference type="Pfam" id="PF01738">
    <property type="entry name" value="DLH"/>
    <property type="match status" value="1"/>
</dbReference>
<reference evidence="3" key="1">
    <citation type="submission" date="2020-05" db="EMBL/GenBank/DDBJ databases">
        <authorList>
            <person name="Chiriac C."/>
            <person name="Salcher M."/>
            <person name="Ghai R."/>
            <person name="Kavagutti S V."/>
        </authorList>
    </citation>
    <scope>NUCLEOTIDE SEQUENCE</scope>
</reference>
<name>A0A6J6CQJ8_9ZZZZ</name>
<evidence type="ECO:0000259" key="2">
    <source>
        <dbReference type="Pfam" id="PF01738"/>
    </source>
</evidence>
<dbReference type="EMBL" id="CAEZSR010000032">
    <property type="protein sequence ID" value="CAB4552463.1"/>
    <property type="molecule type" value="Genomic_DNA"/>
</dbReference>
<dbReference type="InterPro" id="IPR050261">
    <property type="entry name" value="FrsA_esterase"/>
</dbReference>
<feature type="domain" description="Dienelactone hydrolase" evidence="2">
    <location>
        <begin position="54"/>
        <end position="244"/>
    </location>
</feature>
<dbReference type="SUPFAM" id="SSF53474">
    <property type="entry name" value="alpha/beta-Hydrolases"/>
    <property type="match status" value="1"/>
</dbReference>
<protein>
    <submittedName>
        <fullName evidence="3">Unannotated protein</fullName>
    </submittedName>
</protein>
<keyword evidence="1" id="KW-0378">Hydrolase</keyword>
<dbReference type="InterPro" id="IPR029058">
    <property type="entry name" value="AB_hydrolase_fold"/>
</dbReference>
<evidence type="ECO:0000256" key="1">
    <source>
        <dbReference type="ARBA" id="ARBA00022801"/>
    </source>
</evidence>
<proteinExistence type="predicted"/>
<dbReference type="PANTHER" id="PTHR22946:SF9">
    <property type="entry name" value="POLYKETIDE TRANSFERASE AF380"/>
    <property type="match status" value="1"/>
</dbReference>
<dbReference type="Gene3D" id="3.40.50.1820">
    <property type="entry name" value="alpha/beta hydrolase"/>
    <property type="match status" value="1"/>
</dbReference>
<dbReference type="InterPro" id="IPR002925">
    <property type="entry name" value="Dienelactn_hydro"/>
</dbReference>
<dbReference type="PANTHER" id="PTHR22946">
    <property type="entry name" value="DIENELACTONE HYDROLASE DOMAIN-CONTAINING PROTEIN-RELATED"/>
    <property type="match status" value="1"/>
</dbReference>
<sequence length="330" mass="34883">MSSAAYDARVNDVLRAAADEIAAPATEHLRIATANPRNVHEAMSPGGPAERLDIDALLVAPGTDRTHPTVVVVPGSSGVSPNHVRHTATLVEAGYAVCLVDPFGARSVESTVANQAQYSFAASAYDVVAALATLGTHPLVDPSAISAQGHSRGGSAVMLAAMRPFVHAVAPGRSFAGIYAVYPWCGQQFLVPDVGSTVVRGIIGDRDEWCSVMAVQAQIHAIRLRGGDASLRIVPGAHHSFDRLEDVHDLPEARVSPNAPIEYLADDGAMIDPLTGTPDPRRTDVDQFRAAVAAGFGQRGARLGGQGDEPRLFRDDMLDFHRSVLGDPRR</sequence>
<organism evidence="3">
    <name type="scientific">freshwater metagenome</name>
    <dbReference type="NCBI Taxonomy" id="449393"/>
    <lineage>
        <taxon>unclassified sequences</taxon>
        <taxon>metagenomes</taxon>
        <taxon>ecological metagenomes</taxon>
    </lineage>
</organism>
<evidence type="ECO:0000313" key="3">
    <source>
        <dbReference type="EMBL" id="CAB4552463.1"/>
    </source>
</evidence>
<dbReference type="GO" id="GO:0016788">
    <property type="term" value="F:hydrolase activity, acting on ester bonds"/>
    <property type="evidence" value="ECO:0007669"/>
    <property type="project" value="UniProtKB-ARBA"/>
</dbReference>
<accession>A0A6J6CQJ8</accession>
<gene>
    <name evidence="3" type="ORF">UFOPK1493_01170</name>
</gene>